<dbReference type="Proteomes" id="UP001054902">
    <property type="component" value="Unassembled WGS sequence"/>
</dbReference>
<dbReference type="SUPFAM" id="SSF50129">
    <property type="entry name" value="GroES-like"/>
    <property type="match status" value="1"/>
</dbReference>
<name>A0AAD3CHM0_9STRA</name>
<feature type="domain" description="Enoyl reductase (ER)" evidence="3">
    <location>
        <begin position="139"/>
        <end position="505"/>
    </location>
</feature>
<feature type="region of interest" description="Disordered" evidence="2">
    <location>
        <begin position="58"/>
        <end position="81"/>
    </location>
</feature>
<organism evidence="4 5">
    <name type="scientific">Chaetoceros tenuissimus</name>
    <dbReference type="NCBI Taxonomy" id="426638"/>
    <lineage>
        <taxon>Eukaryota</taxon>
        <taxon>Sar</taxon>
        <taxon>Stramenopiles</taxon>
        <taxon>Ochrophyta</taxon>
        <taxon>Bacillariophyta</taxon>
        <taxon>Coscinodiscophyceae</taxon>
        <taxon>Chaetocerotophycidae</taxon>
        <taxon>Chaetocerotales</taxon>
        <taxon>Chaetocerotaceae</taxon>
        <taxon>Chaetoceros</taxon>
    </lineage>
</organism>
<evidence type="ECO:0000256" key="1">
    <source>
        <dbReference type="ARBA" id="ARBA00023002"/>
    </source>
</evidence>
<dbReference type="SUPFAM" id="SSF51735">
    <property type="entry name" value="NAD(P)-binding Rossmann-fold domains"/>
    <property type="match status" value="1"/>
</dbReference>
<dbReference type="InterPro" id="IPR013154">
    <property type="entry name" value="ADH-like_N"/>
</dbReference>
<dbReference type="EMBL" id="BLLK01000020">
    <property type="protein sequence ID" value="GFH44984.1"/>
    <property type="molecule type" value="Genomic_DNA"/>
</dbReference>
<dbReference type="AlphaFoldDB" id="A0AAD3CHM0"/>
<evidence type="ECO:0000313" key="5">
    <source>
        <dbReference type="Proteomes" id="UP001054902"/>
    </source>
</evidence>
<dbReference type="Gene3D" id="3.40.50.720">
    <property type="entry name" value="NAD(P)-binding Rossmann-like Domain"/>
    <property type="match status" value="1"/>
</dbReference>
<evidence type="ECO:0000313" key="4">
    <source>
        <dbReference type="EMBL" id="GFH44984.1"/>
    </source>
</evidence>
<accession>A0AAD3CHM0</accession>
<dbReference type="InterPro" id="IPR011032">
    <property type="entry name" value="GroES-like_sf"/>
</dbReference>
<dbReference type="Pfam" id="PF08240">
    <property type="entry name" value="ADH_N"/>
    <property type="match status" value="1"/>
</dbReference>
<feature type="compositionally biased region" description="Acidic residues" evidence="2">
    <location>
        <begin position="62"/>
        <end position="71"/>
    </location>
</feature>
<dbReference type="PANTHER" id="PTHR43189">
    <property type="entry name" value="ZINC-TYPE ALCOHOL DEHYDROGENASE-LIKE PROTEIN C1198.01-RELATED"/>
    <property type="match status" value="1"/>
</dbReference>
<evidence type="ECO:0000256" key="2">
    <source>
        <dbReference type="SAM" id="MobiDB-lite"/>
    </source>
</evidence>
<reference evidence="4 5" key="1">
    <citation type="journal article" date="2021" name="Sci. Rep.">
        <title>The genome of the diatom Chaetoceros tenuissimus carries an ancient integrated fragment of an extant virus.</title>
        <authorList>
            <person name="Hongo Y."/>
            <person name="Kimura K."/>
            <person name="Takaki Y."/>
            <person name="Yoshida Y."/>
            <person name="Baba S."/>
            <person name="Kobayashi G."/>
            <person name="Nagasaki K."/>
            <person name="Hano T."/>
            <person name="Tomaru Y."/>
        </authorList>
    </citation>
    <scope>NUCLEOTIDE SEQUENCE [LARGE SCALE GENOMIC DNA]</scope>
    <source>
        <strain evidence="4 5">NIES-3715</strain>
    </source>
</reference>
<protein>
    <recommendedName>
        <fullName evidence="3">Enoyl reductase (ER) domain-containing protein</fullName>
    </recommendedName>
</protein>
<dbReference type="PANTHER" id="PTHR43189:SF1">
    <property type="entry name" value="ZINC-TYPE ALCOHOL DEHYDROGENASE-LIKE PROTEIN C1198.01"/>
    <property type="match status" value="1"/>
</dbReference>
<evidence type="ECO:0000259" key="3">
    <source>
        <dbReference type="SMART" id="SM00829"/>
    </source>
</evidence>
<dbReference type="InterPro" id="IPR036291">
    <property type="entry name" value="NAD(P)-bd_dom_sf"/>
</dbReference>
<gene>
    <name evidence="4" type="ORF">CTEN210_01458</name>
</gene>
<dbReference type="GO" id="GO:0016491">
    <property type="term" value="F:oxidoreductase activity"/>
    <property type="evidence" value="ECO:0007669"/>
    <property type="project" value="UniProtKB-KW"/>
</dbReference>
<proteinExistence type="predicted"/>
<keyword evidence="5" id="KW-1185">Reference proteome</keyword>
<comment type="caution">
    <text evidence="4">The sequence shown here is derived from an EMBL/GenBank/DDBJ whole genome shotgun (WGS) entry which is preliminary data.</text>
</comment>
<dbReference type="Gene3D" id="3.90.180.10">
    <property type="entry name" value="Medium-chain alcohol dehydrogenases, catalytic domain"/>
    <property type="match status" value="1"/>
</dbReference>
<dbReference type="SMART" id="SM00829">
    <property type="entry name" value="PKS_ER"/>
    <property type="match status" value="1"/>
</dbReference>
<keyword evidence="1" id="KW-0560">Oxidoreductase</keyword>
<sequence length="509" mass="57483">MVRKGNTHIEICAIRAKKSSKFSYNGKRKNEMPFVGTEISTEEFREDELSEFSDIVDLRDSEESEESEESEPVVIAKSPKKIDPPVKEPKMVIIEKRKPRPALKQKKFSFLFGSRRGKSIPMRNYGMDQNLECSYPNFGEPSDMELNRKLPNTTSRNDIVIQVEASTVSFTDILVRRNLFAGSEEPFFPQTAGVDCVGTICYAGDLAQRHLKVGDRVCALHEYLGGNSRFVSLPAHKVYNVPESVDASEAACIVRSYLAAIQILYRAGGMRKKVQKDHTIIVTGANGAIGRAVIELSKRNGAIVYASCNEDHRDFILDDIGADHWLDEDPSMWPQGLVVDIIVDTVCFKGNPRYLSKFLKWRGLKLVNVGKAKELRRALLKQVLEVEKMEENDEFAQDEPFATICGMQFMSKKPTKESIYSKKSSWISNIFQRIPSIFRSKIVDYNLFESIEERPDLVADDLSLLFHLLETDILKPTIQLKVSLDEIPEAHYLLETGGLQGTIVCNPNS</sequence>
<dbReference type="InterPro" id="IPR020843">
    <property type="entry name" value="ER"/>
</dbReference>